<name>A0ABD5SLY7_9EURY</name>
<evidence type="ECO:0000313" key="3">
    <source>
        <dbReference type="Proteomes" id="UP001596383"/>
    </source>
</evidence>
<dbReference type="Proteomes" id="UP001596383">
    <property type="component" value="Unassembled WGS sequence"/>
</dbReference>
<gene>
    <name evidence="2" type="ORF">ACFQE6_14740</name>
</gene>
<dbReference type="EMBL" id="JBHSWV010000221">
    <property type="protein sequence ID" value="MFC6766201.1"/>
    <property type="molecule type" value="Genomic_DNA"/>
</dbReference>
<comment type="caution">
    <text evidence="2">The sequence shown here is derived from an EMBL/GenBank/DDBJ whole genome shotgun (WGS) entry which is preliminary data.</text>
</comment>
<sequence length="94" mass="10490">MTEVTDATTDPDIDPDMVVDNRGRGCASGIVRVQKALEDLDHGSILVVKSTDKRARTEYPQLAEQTPHELIAITKDRTGLLRTEYTTYLRICEA</sequence>
<accession>A0ABD5SLY7</accession>
<dbReference type="Pfam" id="PF01206">
    <property type="entry name" value="TusA"/>
    <property type="match status" value="1"/>
</dbReference>
<evidence type="ECO:0000313" key="2">
    <source>
        <dbReference type="EMBL" id="MFC6766201.1"/>
    </source>
</evidence>
<proteinExistence type="predicted"/>
<protein>
    <submittedName>
        <fullName evidence="2">Sulfurtransferase TusA family protein</fullName>
    </submittedName>
</protein>
<dbReference type="AlphaFoldDB" id="A0ABD5SLY7"/>
<feature type="domain" description="UPF0033" evidence="1">
    <location>
        <begin position="18"/>
        <end position="77"/>
    </location>
</feature>
<reference evidence="2 3" key="1">
    <citation type="journal article" date="2019" name="Int. J. Syst. Evol. Microbiol.">
        <title>The Global Catalogue of Microorganisms (GCM) 10K type strain sequencing project: providing services to taxonomists for standard genome sequencing and annotation.</title>
        <authorList>
            <consortium name="The Broad Institute Genomics Platform"/>
            <consortium name="The Broad Institute Genome Sequencing Center for Infectious Disease"/>
            <person name="Wu L."/>
            <person name="Ma J."/>
        </authorList>
    </citation>
    <scope>NUCLEOTIDE SEQUENCE [LARGE SCALE GENOMIC DNA]</scope>
    <source>
        <strain evidence="2 3">LMG 29247</strain>
    </source>
</reference>
<organism evidence="2 3">
    <name type="scientific">Natrinema soli</name>
    <dbReference type="NCBI Taxonomy" id="1930624"/>
    <lineage>
        <taxon>Archaea</taxon>
        <taxon>Methanobacteriati</taxon>
        <taxon>Methanobacteriota</taxon>
        <taxon>Stenosarchaea group</taxon>
        <taxon>Halobacteria</taxon>
        <taxon>Halobacteriales</taxon>
        <taxon>Natrialbaceae</taxon>
        <taxon>Natrinema</taxon>
    </lineage>
</organism>
<dbReference type="Gene3D" id="3.30.110.40">
    <property type="entry name" value="TusA-like domain"/>
    <property type="match status" value="1"/>
</dbReference>
<keyword evidence="3" id="KW-1185">Reference proteome</keyword>
<evidence type="ECO:0000259" key="1">
    <source>
        <dbReference type="Pfam" id="PF01206"/>
    </source>
</evidence>
<dbReference type="SUPFAM" id="SSF64307">
    <property type="entry name" value="SirA-like"/>
    <property type="match status" value="1"/>
</dbReference>
<dbReference type="InterPro" id="IPR001455">
    <property type="entry name" value="TusA-like"/>
</dbReference>
<dbReference type="InterPro" id="IPR036868">
    <property type="entry name" value="TusA-like_sf"/>
</dbReference>
<dbReference type="RefSeq" id="WP_273739180.1">
    <property type="nucleotide sequence ID" value="NZ_JAQIVI010000221.1"/>
</dbReference>